<dbReference type="Proteomes" id="UP001500326">
    <property type="component" value="Unassembled WGS sequence"/>
</dbReference>
<name>A0ABP5D5I8_9MICO</name>
<organism evidence="1 2">
    <name type="scientific">Microbacterium pumilum</name>
    <dbReference type="NCBI Taxonomy" id="344165"/>
    <lineage>
        <taxon>Bacteria</taxon>
        <taxon>Bacillati</taxon>
        <taxon>Actinomycetota</taxon>
        <taxon>Actinomycetes</taxon>
        <taxon>Micrococcales</taxon>
        <taxon>Microbacteriaceae</taxon>
        <taxon>Microbacterium</taxon>
    </lineage>
</organism>
<dbReference type="EMBL" id="BAAAOH010000001">
    <property type="protein sequence ID" value="GAA1974494.1"/>
    <property type="molecule type" value="Genomic_DNA"/>
</dbReference>
<reference evidence="2" key="1">
    <citation type="journal article" date="2019" name="Int. J. Syst. Evol. Microbiol.">
        <title>The Global Catalogue of Microorganisms (GCM) 10K type strain sequencing project: providing services to taxonomists for standard genome sequencing and annotation.</title>
        <authorList>
            <consortium name="The Broad Institute Genomics Platform"/>
            <consortium name="The Broad Institute Genome Sequencing Center for Infectious Disease"/>
            <person name="Wu L."/>
            <person name="Ma J."/>
        </authorList>
    </citation>
    <scope>NUCLEOTIDE SEQUENCE [LARGE SCALE GENOMIC DNA]</scope>
    <source>
        <strain evidence="2">JCM 14902</strain>
    </source>
</reference>
<sequence length="131" mass="14201">MAFEREWLERLPQLADPDSGVIRAYGVAVGAPVGRLRLLLAETCIDLSLDDVVSLETAGAESGRGAVPVEAVVRAGAPVLALQDGDALQLGESFGAETFPYRTRTDALSEIRSPVFDQLEREYLQRWNLAS</sequence>
<gene>
    <name evidence="1" type="ORF">GCM10009777_03780</name>
</gene>
<protein>
    <submittedName>
        <fullName evidence="1">Uncharacterized protein</fullName>
    </submittedName>
</protein>
<comment type="caution">
    <text evidence="1">The sequence shown here is derived from an EMBL/GenBank/DDBJ whole genome shotgun (WGS) entry which is preliminary data.</text>
</comment>
<evidence type="ECO:0000313" key="1">
    <source>
        <dbReference type="EMBL" id="GAA1974494.1"/>
    </source>
</evidence>
<evidence type="ECO:0000313" key="2">
    <source>
        <dbReference type="Proteomes" id="UP001500326"/>
    </source>
</evidence>
<accession>A0ABP5D5I8</accession>
<dbReference type="RefSeq" id="WP_344057986.1">
    <property type="nucleotide sequence ID" value="NZ_BAAAOH010000001.1"/>
</dbReference>
<proteinExistence type="predicted"/>
<keyword evidence="2" id="KW-1185">Reference proteome</keyword>